<accession>B0E9K0</accession>
<keyword evidence="1" id="KW-0812">Transmembrane</keyword>
<evidence type="ECO:0000256" key="1">
    <source>
        <dbReference type="SAM" id="Phobius"/>
    </source>
</evidence>
<sequence>MQEEINFLNDFIDDDDTSCDCLEGENIKSIKKEIKYKNRMKQLELSNKQKDKLFSQLLLNNKNRFNPLKYKMIIFGIILFILISVLYRFNEIVEYRIDVLISSVLFIIITLYCILYCLFN</sequence>
<dbReference type="KEGG" id="edi:EDI_130840"/>
<organism evidence="3">
    <name type="scientific">Entamoeba dispar (strain ATCC PRA-260 / SAW760)</name>
    <dbReference type="NCBI Taxonomy" id="370354"/>
    <lineage>
        <taxon>Eukaryota</taxon>
        <taxon>Amoebozoa</taxon>
        <taxon>Evosea</taxon>
        <taxon>Archamoebae</taxon>
        <taxon>Mastigamoebida</taxon>
        <taxon>Entamoebidae</taxon>
        <taxon>Entamoeba</taxon>
    </lineage>
</organism>
<dbReference type="OMA" id="KMIIFGI"/>
<proteinExistence type="predicted"/>
<keyword evidence="1" id="KW-0472">Membrane</keyword>
<dbReference type="Proteomes" id="UP000008076">
    <property type="component" value="Unassembled WGS sequence"/>
</dbReference>
<feature type="transmembrane region" description="Helical" evidence="1">
    <location>
        <begin position="99"/>
        <end position="119"/>
    </location>
</feature>
<dbReference type="AlphaFoldDB" id="B0E9K0"/>
<evidence type="ECO:0000313" key="3">
    <source>
        <dbReference type="Proteomes" id="UP000008076"/>
    </source>
</evidence>
<dbReference type="RefSeq" id="XP_001735025.1">
    <property type="nucleotide sequence ID" value="XM_001734973.1"/>
</dbReference>
<feature type="transmembrane region" description="Helical" evidence="1">
    <location>
        <begin position="68"/>
        <end position="87"/>
    </location>
</feature>
<dbReference type="OrthoDB" id="10415514at2759"/>
<protein>
    <submittedName>
        <fullName evidence="2">Uncharacterized protein</fullName>
    </submittedName>
</protein>
<dbReference type="VEuPathDB" id="AmoebaDB:EDI_130840"/>
<reference evidence="3" key="1">
    <citation type="submission" date="2007-12" db="EMBL/GenBank/DDBJ databases">
        <title>Annotation of Entamoeba dispar SAW760.</title>
        <authorList>
            <person name="Lorenzi H."/>
            <person name="Inman J."/>
            <person name="Schobel S."/>
            <person name="Amedeo P."/>
            <person name="Caler E."/>
        </authorList>
    </citation>
    <scope>NUCLEOTIDE SEQUENCE [LARGE SCALE GENOMIC DNA]</scope>
    <source>
        <strain evidence="3">ATCC PRA-260 / SAW760</strain>
    </source>
</reference>
<name>B0E9K0_ENTDS</name>
<dbReference type="EMBL" id="DS548367">
    <property type="protein sequence ID" value="EDR28807.1"/>
    <property type="molecule type" value="Genomic_DNA"/>
</dbReference>
<dbReference type="GeneID" id="5879957"/>
<dbReference type="eggNOG" id="ENOG502RHPP">
    <property type="taxonomic scope" value="Eukaryota"/>
</dbReference>
<keyword evidence="3" id="KW-1185">Reference proteome</keyword>
<keyword evidence="1" id="KW-1133">Transmembrane helix</keyword>
<gene>
    <name evidence="2" type="ORF">EDI_130840</name>
</gene>
<evidence type="ECO:0000313" key="2">
    <source>
        <dbReference type="EMBL" id="EDR28807.1"/>
    </source>
</evidence>